<dbReference type="SUPFAM" id="SSF57625">
    <property type="entry name" value="Invertebrate chitin-binding proteins"/>
    <property type="match status" value="1"/>
</dbReference>
<feature type="compositionally biased region" description="Polar residues" evidence="1">
    <location>
        <begin position="926"/>
        <end position="942"/>
    </location>
</feature>
<dbReference type="InterPro" id="IPR036508">
    <property type="entry name" value="Chitin-bd_dom_sf"/>
</dbReference>
<evidence type="ECO:0000256" key="1">
    <source>
        <dbReference type="SAM" id="MobiDB-lite"/>
    </source>
</evidence>
<feature type="compositionally biased region" description="Basic and acidic residues" evidence="1">
    <location>
        <begin position="23"/>
        <end position="35"/>
    </location>
</feature>
<reference evidence="3 4" key="1">
    <citation type="journal article" date="2020" name="G3 (Bethesda)">
        <title>Improved Reference Genome for Cyclotella cryptica CCMP332, a Model for Cell Wall Morphogenesis, Salinity Adaptation, and Lipid Production in Diatoms (Bacillariophyta).</title>
        <authorList>
            <person name="Roberts W.R."/>
            <person name="Downey K.M."/>
            <person name="Ruck E.C."/>
            <person name="Traller J.C."/>
            <person name="Alverson A.J."/>
        </authorList>
    </citation>
    <scope>NUCLEOTIDE SEQUENCE [LARGE SCALE GENOMIC DNA]</scope>
    <source>
        <strain evidence="3 4">CCMP332</strain>
    </source>
</reference>
<organism evidence="3 4">
    <name type="scientific">Cyclotella cryptica</name>
    <dbReference type="NCBI Taxonomy" id="29204"/>
    <lineage>
        <taxon>Eukaryota</taxon>
        <taxon>Sar</taxon>
        <taxon>Stramenopiles</taxon>
        <taxon>Ochrophyta</taxon>
        <taxon>Bacillariophyta</taxon>
        <taxon>Coscinodiscophyceae</taxon>
        <taxon>Thalassiosirophycidae</taxon>
        <taxon>Stephanodiscales</taxon>
        <taxon>Stephanodiscaceae</taxon>
        <taxon>Cyclotella</taxon>
    </lineage>
</organism>
<evidence type="ECO:0000313" key="4">
    <source>
        <dbReference type="Proteomes" id="UP001516023"/>
    </source>
</evidence>
<accession>A0ABD3NVH2</accession>
<dbReference type="EMBL" id="JABMIG020000376">
    <property type="protein sequence ID" value="KAL3779764.1"/>
    <property type="molecule type" value="Genomic_DNA"/>
</dbReference>
<feature type="region of interest" description="Disordered" evidence="1">
    <location>
        <begin position="1"/>
        <end position="51"/>
    </location>
</feature>
<evidence type="ECO:0000313" key="3">
    <source>
        <dbReference type="EMBL" id="KAL3779764.1"/>
    </source>
</evidence>
<sequence length="1175" mass="130516">MKRNQMMTFPLHHQQSQRRSRPRCFDLRVAKEAKKVPSRPTSRPNHSSMERCISRKRRRNDTARPLFLPVMMFASSLPFTKASSDSFASSRRSNLRARHLLSSSSCLESSEAISPYLPAFSYQPGDKAALSGLIYECKPFPFNGWCGDYEPGNANKPWGDAWILLGECQEGPAAAGGEAVTEVEQGVVNLSASGGNGNGNADLPPCSTYEPYSTEEVYVASDILTSHGHIYKCQLPPADAWCSLVGYEPGIGMYWNMAWEDVGECFQDAPEIGANNNNGPSNNAAYDASASSSSMTYSTQQQPCAPLYSSSGTYSTQSIISYDQHNYVCNVPIWCNQVEYAPGDGNTMSAAAWWKEEQECFGVVTAVPTAFPSASPLASSDHPTQSPTLELGWVNLSNEVAVVPVVGTEQDGLQALAFLVDPQEDQAAPIRTKKPSSSPIQVSNLPPCAPLFTQGHIYELKELISFQNYNYQCEVTTMCNDVQYAPRSGEENQGIAWWKLEECWGEATRHPTPRPTPQLDALPAKQPSAPSKVDIARRAYYASLIPQPILDVLEDNKVSIQKNILVSQAPDFTWEYSTLYTYEDFIVALGVMTEHTLSTSPFFLGGFGTQSNQEAVLYGLVNVAAFLSQSMAESIKYDTCDEANWDFINNYYPLSNACGQGGQSYQDLHCKDDERHMECPVRKDMMLTATTHAKWLGGADGAPGPLYCAPKTSDQPYTGVWDHLYKCNRPQEDPPEFCDVYEGQQAGRYDNSFPAGNSASRSDVEGCCWWGRGVIQVRGVCDIGKINHFLGKGAENSPYPNVNFCEDPEALCSSEQYKELKWVAGMASWIMRVQSYSKEEWEYIPELINFVDGGMVDDAFIEAISGIVVRGCHDDSCGTVQPSSERSDNFKMILDEVFGLRTLAVDNGRTYAPTMKPTKRTRKPSWPSSRPTSKQPSVSPTLDSTYLAITEHPSIDFEEGLPTMRPTEWWPWYYNYDKQACVNDGNQPQWLQQEDLFGIRKECCKKKVEANRYGQCMGKVTYVWSAQQSIVETSANEDDCPPSTGWTASSDCRSYFMCQNGARSSPLYKCPENYLFDAESSECRQQSSVNCSSGEDEIAFKSEIFLVPKPTRRPIQSRPPPQSQIPSLGHNSESPFLVTTDKKPTAALWFGVSVSSGSNQDHNDENNRMTQDFNK</sequence>
<keyword evidence="4" id="KW-1185">Reference proteome</keyword>
<dbReference type="Proteomes" id="UP001516023">
    <property type="component" value="Unassembled WGS sequence"/>
</dbReference>
<feature type="region of interest" description="Disordered" evidence="1">
    <location>
        <begin position="1109"/>
        <end position="1134"/>
    </location>
</feature>
<dbReference type="SMART" id="SM00494">
    <property type="entry name" value="ChtBD2"/>
    <property type="match status" value="1"/>
</dbReference>
<protein>
    <recommendedName>
        <fullName evidence="2">Chitin-binding type-2 domain-containing protein</fullName>
    </recommendedName>
</protein>
<feature type="region of interest" description="Disordered" evidence="1">
    <location>
        <begin position="910"/>
        <end position="942"/>
    </location>
</feature>
<dbReference type="PANTHER" id="PTHR21113">
    <property type="entry name" value="AGAP001705-PA"/>
    <property type="match status" value="1"/>
</dbReference>
<name>A0ABD3NVH2_9STRA</name>
<dbReference type="Gene3D" id="2.170.140.10">
    <property type="entry name" value="Chitin binding domain"/>
    <property type="match status" value="1"/>
</dbReference>
<feature type="domain" description="Chitin-binding type-2" evidence="2">
    <location>
        <begin position="1037"/>
        <end position="1093"/>
    </location>
</feature>
<dbReference type="PANTHER" id="PTHR21113:SF4">
    <property type="entry name" value="CHITIN-BINDING TYPE-4 DOMAIN-CONTAINING PROTEIN"/>
    <property type="match status" value="1"/>
</dbReference>
<dbReference type="Pfam" id="PF01607">
    <property type="entry name" value="CBM_14"/>
    <property type="match status" value="1"/>
</dbReference>
<proteinExistence type="predicted"/>
<dbReference type="AlphaFoldDB" id="A0ABD3NVH2"/>
<dbReference type="InterPro" id="IPR002557">
    <property type="entry name" value="Chitin-bd_dom"/>
</dbReference>
<feature type="region of interest" description="Disordered" evidence="1">
    <location>
        <begin position="1154"/>
        <end position="1175"/>
    </location>
</feature>
<evidence type="ECO:0000259" key="2">
    <source>
        <dbReference type="PROSITE" id="PS50940"/>
    </source>
</evidence>
<dbReference type="PROSITE" id="PS50940">
    <property type="entry name" value="CHIT_BIND_II"/>
    <property type="match status" value="1"/>
</dbReference>
<gene>
    <name evidence="3" type="ORF">HJC23_008128</name>
</gene>
<comment type="caution">
    <text evidence="3">The sequence shown here is derived from an EMBL/GenBank/DDBJ whole genome shotgun (WGS) entry which is preliminary data.</text>
</comment>